<evidence type="ECO:0000259" key="6">
    <source>
        <dbReference type="Pfam" id="PF04873"/>
    </source>
</evidence>
<dbReference type="Gene3D" id="1.10.3180.10">
    <property type="entry name" value="DNA-binding domain of EIN3-like"/>
    <property type="match status" value="1"/>
</dbReference>
<dbReference type="InterPro" id="IPR023278">
    <property type="entry name" value="Ethylene_insens-like_DNA-bd"/>
</dbReference>
<evidence type="ECO:0000256" key="4">
    <source>
        <dbReference type="ARBA" id="ARBA00023242"/>
    </source>
</evidence>
<evidence type="ECO:0000256" key="1">
    <source>
        <dbReference type="ARBA" id="ARBA00004123"/>
    </source>
</evidence>
<dbReference type="PANTHER" id="PTHR33305:SF32">
    <property type="entry name" value="PROTEIN ETHYLENE-INSENSITIVE 3-LIKE 2"/>
    <property type="match status" value="1"/>
</dbReference>
<feature type="region of interest" description="Disordered" evidence="5">
    <location>
        <begin position="66"/>
        <end position="90"/>
    </location>
</feature>
<name>A0A0A9F7F9_ARUDO</name>
<proteinExistence type="inferred from homology"/>
<dbReference type="SUPFAM" id="SSF116768">
    <property type="entry name" value="DNA-binding domain of EIN3-like"/>
    <property type="match status" value="1"/>
</dbReference>
<dbReference type="GO" id="GO:0003700">
    <property type="term" value="F:DNA-binding transcription factor activity"/>
    <property type="evidence" value="ECO:0007669"/>
    <property type="project" value="InterPro"/>
</dbReference>
<keyword evidence="4" id="KW-0539">Nucleus</keyword>
<evidence type="ECO:0000313" key="7">
    <source>
        <dbReference type="EMBL" id="JAE07114.1"/>
    </source>
</evidence>
<evidence type="ECO:0000256" key="3">
    <source>
        <dbReference type="ARBA" id="ARBA00022745"/>
    </source>
</evidence>
<protein>
    <recommendedName>
        <fullName evidence="6">Ethylene insensitive 3-like DNA-binding domain-containing protein</fullName>
    </recommendedName>
</protein>
<dbReference type="AlphaFoldDB" id="A0A0A9F7F9"/>
<organism evidence="7">
    <name type="scientific">Arundo donax</name>
    <name type="common">Giant reed</name>
    <name type="synonym">Donax arundinaceus</name>
    <dbReference type="NCBI Taxonomy" id="35708"/>
    <lineage>
        <taxon>Eukaryota</taxon>
        <taxon>Viridiplantae</taxon>
        <taxon>Streptophyta</taxon>
        <taxon>Embryophyta</taxon>
        <taxon>Tracheophyta</taxon>
        <taxon>Spermatophyta</taxon>
        <taxon>Magnoliopsida</taxon>
        <taxon>Liliopsida</taxon>
        <taxon>Poales</taxon>
        <taxon>Poaceae</taxon>
        <taxon>PACMAD clade</taxon>
        <taxon>Arundinoideae</taxon>
        <taxon>Arundineae</taxon>
        <taxon>Arundo</taxon>
    </lineage>
</organism>
<dbReference type="GO" id="GO:0003677">
    <property type="term" value="F:DNA binding"/>
    <property type="evidence" value="ECO:0007669"/>
    <property type="project" value="TreeGrafter"/>
</dbReference>
<comment type="similarity">
    <text evidence="2">Belongs to the EIN3 family.</text>
</comment>
<keyword evidence="3" id="KW-0936">Ethylene signaling pathway</keyword>
<evidence type="ECO:0000256" key="2">
    <source>
        <dbReference type="ARBA" id="ARBA00009416"/>
    </source>
</evidence>
<dbReference type="EMBL" id="GBRH01190782">
    <property type="protein sequence ID" value="JAE07114.1"/>
    <property type="molecule type" value="Transcribed_RNA"/>
</dbReference>
<dbReference type="PANTHER" id="PTHR33305">
    <property type="entry name" value="ETHYLENE INSENSITIVE 3-LIKE 2 PROTEIN"/>
    <property type="match status" value="1"/>
</dbReference>
<dbReference type="GO" id="GO:0005634">
    <property type="term" value="C:nucleus"/>
    <property type="evidence" value="ECO:0007669"/>
    <property type="project" value="UniProtKB-SubCell"/>
</dbReference>
<evidence type="ECO:0000256" key="5">
    <source>
        <dbReference type="SAM" id="MobiDB-lite"/>
    </source>
</evidence>
<sequence length="329" mass="35159">MSPDVDKVRRLVRQSKCLQDKMTAKEIVTWLAVLKQEEELYLKMHPGARPPPSSAAGALSLNASSGEYDVDGVDGDEAGNQKPPSGDAGALADLTMDATGNRFLMPAPLMKEEAADVEFLQKRSAPAAIEPELILNNSTRVYTCGNVQCPHSSSAHGFLDRNARNAHEYNCRFHSLAAPPSAAENMAAPSIFPEPCDARSQAVGGFDFDLPVEGQKSLDELMDMYDANAGAHGRLGNVGTVASSVHLQMSGAFVTPCLFGDVNNNEMQQQSAPFFARDDGTFGGDIAGASPEFRFSSGFNVPGGTAHYGGALQLQQPQPQKSVGCNWFY</sequence>
<reference evidence="7" key="2">
    <citation type="journal article" date="2015" name="Data Brief">
        <title>Shoot transcriptome of the giant reed, Arundo donax.</title>
        <authorList>
            <person name="Barrero R.A."/>
            <person name="Guerrero F.D."/>
            <person name="Moolhuijzen P."/>
            <person name="Goolsby J.A."/>
            <person name="Tidwell J."/>
            <person name="Bellgard S.E."/>
            <person name="Bellgard M.I."/>
        </authorList>
    </citation>
    <scope>NUCLEOTIDE SEQUENCE</scope>
    <source>
        <tissue evidence="7">Shoot tissue taken approximately 20 cm above the soil surface</tissue>
    </source>
</reference>
<dbReference type="InterPro" id="IPR047091">
    <property type="entry name" value="EIN3-like_DNA-bd"/>
</dbReference>
<reference evidence="7" key="1">
    <citation type="submission" date="2014-09" db="EMBL/GenBank/DDBJ databases">
        <authorList>
            <person name="Magalhaes I.L.F."/>
            <person name="Oliveira U."/>
            <person name="Santos F.R."/>
            <person name="Vidigal T.H.D.A."/>
            <person name="Brescovit A.D."/>
            <person name="Santos A.J."/>
        </authorList>
    </citation>
    <scope>NUCLEOTIDE SEQUENCE</scope>
    <source>
        <tissue evidence="7">Shoot tissue taken approximately 20 cm above the soil surface</tissue>
    </source>
</reference>
<feature type="domain" description="Ethylene insensitive 3-like DNA-binding" evidence="6">
    <location>
        <begin position="1"/>
        <end position="38"/>
    </location>
</feature>
<feature type="compositionally biased region" description="Acidic residues" evidence="5">
    <location>
        <begin position="68"/>
        <end position="77"/>
    </location>
</feature>
<dbReference type="GO" id="GO:0009873">
    <property type="term" value="P:ethylene-activated signaling pathway"/>
    <property type="evidence" value="ECO:0007669"/>
    <property type="project" value="UniProtKB-KW"/>
</dbReference>
<dbReference type="InterPro" id="IPR006957">
    <property type="entry name" value="EIN3"/>
</dbReference>
<accession>A0A0A9F7F9</accession>
<dbReference type="Pfam" id="PF04873">
    <property type="entry name" value="EIN3_DNA-bd"/>
    <property type="match status" value="1"/>
</dbReference>
<comment type="subcellular location">
    <subcellularLocation>
        <location evidence="1">Nucleus</location>
    </subcellularLocation>
</comment>